<name>A0A832M231_9CYAN</name>
<accession>A0A832M231</accession>
<reference evidence="1" key="1">
    <citation type="journal article" date="2020" name="mSystems">
        <title>Genome- and Community-Level Interaction Insights into Carbon Utilization and Element Cycling Functions of Hydrothermarchaeota in Hydrothermal Sediment.</title>
        <authorList>
            <person name="Zhou Z."/>
            <person name="Liu Y."/>
            <person name="Xu W."/>
            <person name="Pan J."/>
            <person name="Luo Z.H."/>
            <person name="Li M."/>
        </authorList>
    </citation>
    <scope>NUCLEOTIDE SEQUENCE [LARGE SCALE GENOMIC DNA]</scope>
    <source>
        <strain evidence="1">SpSt-402</strain>
    </source>
</reference>
<dbReference type="EMBL" id="DSRD01000375">
    <property type="protein sequence ID" value="HGW93783.1"/>
    <property type="molecule type" value="Genomic_DNA"/>
</dbReference>
<gene>
    <name evidence="1" type="ORF">ENR47_05820</name>
</gene>
<organism evidence="1">
    <name type="scientific">Oscillatoriales cyanobacterium SpSt-402</name>
    <dbReference type="NCBI Taxonomy" id="2282168"/>
    <lineage>
        <taxon>Bacteria</taxon>
        <taxon>Bacillati</taxon>
        <taxon>Cyanobacteriota</taxon>
        <taxon>Cyanophyceae</taxon>
        <taxon>Oscillatoriophycideae</taxon>
        <taxon>Oscillatoriales</taxon>
    </lineage>
</organism>
<dbReference type="AlphaFoldDB" id="A0A832M231"/>
<comment type="caution">
    <text evidence="1">The sequence shown here is derived from an EMBL/GenBank/DDBJ whole genome shotgun (WGS) entry which is preliminary data.</text>
</comment>
<sequence length="72" mass="8274">MERCPLIHQPKQPVNQPQITRVVIGEGWHLNSGYGHVILQLEPNPDNDGCFRLWSASSEITDRLLFLIRELP</sequence>
<protein>
    <submittedName>
        <fullName evidence="1">Uncharacterized protein</fullName>
    </submittedName>
</protein>
<proteinExistence type="predicted"/>
<evidence type="ECO:0000313" key="1">
    <source>
        <dbReference type="EMBL" id="HGW93783.1"/>
    </source>
</evidence>